<evidence type="ECO:0000256" key="7">
    <source>
        <dbReference type="ARBA" id="ARBA00022516"/>
    </source>
</evidence>
<dbReference type="OrthoDB" id="10260889at2759"/>
<feature type="transmembrane region" description="Helical" evidence="18">
    <location>
        <begin position="305"/>
        <end position="324"/>
    </location>
</feature>
<protein>
    <recommendedName>
        <fullName evidence="6 16">Phosphatidate cytidylyltransferase</fullName>
        <ecNumber evidence="6 16">2.7.7.41</ecNumber>
    </recommendedName>
</protein>
<proteinExistence type="inferred from homology"/>
<comment type="caution">
    <text evidence="19">The sequence shown here is derived from an EMBL/GenBank/DDBJ whole genome shotgun (WGS) entry which is preliminary data.</text>
</comment>
<feature type="transmembrane region" description="Helical" evidence="18">
    <location>
        <begin position="243"/>
        <end position="264"/>
    </location>
</feature>
<evidence type="ECO:0000256" key="3">
    <source>
        <dbReference type="ARBA" id="ARBA00005119"/>
    </source>
</evidence>
<dbReference type="InterPro" id="IPR016720">
    <property type="entry name" value="PC_Trfase_euk"/>
</dbReference>
<comment type="catalytic activity">
    <reaction evidence="1 16">
        <text>a 1,2-diacyl-sn-glycero-3-phosphate + CTP + H(+) = a CDP-1,2-diacyl-sn-glycerol + diphosphate</text>
        <dbReference type="Rhea" id="RHEA:16229"/>
        <dbReference type="ChEBI" id="CHEBI:15378"/>
        <dbReference type="ChEBI" id="CHEBI:33019"/>
        <dbReference type="ChEBI" id="CHEBI:37563"/>
        <dbReference type="ChEBI" id="CHEBI:58332"/>
        <dbReference type="ChEBI" id="CHEBI:58608"/>
        <dbReference type="EC" id="2.7.7.41"/>
    </reaction>
</comment>
<feature type="transmembrane region" description="Helical" evidence="18">
    <location>
        <begin position="367"/>
        <end position="389"/>
    </location>
</feature>
<keyword evidence="20" id="KW-1185">Reference proteome</keyword>
<evidence type="ECO:0000256" key="5">
    <source>
        <dbReference type="ARBA" id="ARBA00010185"/>
    </source>
</evidence>
<feature type="compositionally biased region" description="Low complexity" evidence="17">
    <location>
        <begin position="18"/>
        <end position="27"/>
    </location>
</feature>
<evidence type="ECO:0000256" key="10">
    <source>
        <dbReference type="ARBA" id="ARBA00022695"/>
    </source>
</evidence>
<evidence type="ECO:0000256" key="15">
    <source>
        <dbReference type="ARBA" id="ARBA00023264"/>
    </source>
</evidence>
<evidence type="ECO:0000256" key="17">
    <source>
        <dbReference type="SAM" id="MobiDB-lite"/>
    </source>
</evidence>
<keyword evidence="14" id="KW-0594">Phospholipid biosynthesis</keyword>
<comment type="similarity">
    <text evidence="5 16">Belongs to the CDS family.</text>
</comment>
<keyword evidence="10 16" id="KW-0548">Nucleotidyltransferase</keyword>
<sequence>MSSVARRTTRSSRRTADGDAAAAAPDSPSVNSQTVGTSTASRKTPIPSHLLDKRSSLQNSSSDDYAGSSASDDDDLTPAKTISQSFSHAATTTTSATPRSSTSSSSSAAAAAAAAAGVLVGGSGSGSGSATGRGESGGNGLTAASASLTGANGSGNTAAAPSVLLKDSPERWKNFVVRTVWTLLMISGFAVILFMGHLSVILFVLALQAQMFREIVRINVSRAYSREIPGHRRFTGTKALSNLNYFFLFCTLFFVYGKMFLAKIPQARGILEHHQFYSFMLFCAGFVAFVMSLQRNKLKKQFHQFGLMILSLLFIVVLSSAVVQNVMEGLFWFVFPALLIIANDITAYLFGFFFGKTPLIALSPKKTWEGFIGATVSTIFLAFICAEPIGSVNFLQCSHTDIFAPSNDCSSRNPIFDSDTLKWHMMVLGAFAATIAPFGGFFASGFKRAFAIKDFGDAIPGHGGITDRMDCQTLMAMFVYVYYRNFLAVKTPPSPYWIMHKVQEMPIASQLDLFNMLHDHLRSMNAL</sequence>
<dbReference type="UniPathway" id="UPA00557">
    <property type="reaction ID" value="UER00614"/>
</dbReference>
<accession>A0A8K0F4H3</accession>
<feature type="transmembrane region" description="Helical" evidence="18">
    <location>
        <begin position="423"/>
        <end position="443"/>
    </location>
</feature>
<dbReference type="GO" id="GO:0004605">
    <property type="term" value="F:phosphatidate cytidylyltransferase activity"/>
    <property type="evidence" value="ECO:0007669"/>
    <property type="project" value="UniProtKB-EC"/>
</dbReference>
<dbReference type="Pfam" id="PF01148">
    <property type="entry name" value="CTP_transf_1"/>
    <property type="match status" value="1"/>
</dbReference>
<evidence type="ECO:0000256" key="4">
    <source>
        <dbReference type="ARBA" id="ARBA00005189"/>
    </source>
</evidence>
<comment type="subcellular location">
    <subcellularLocation>
        <location evidence="2">Membrane</location>
        <topology evidence="2">Multi-pass membrane protein</topology>
    </subcellularLocation>
</comment>
<evidence type="ECO:0000256" key="16">
    <source>
        <dbReference type="RuleBase" id="RU003938"/>
    </source>
</evidence>
<feature type="compositionally biased region" description="Low complexity" evidence="17">
    <location>
        <begin position="60"/>
        <end position="70"/>
    </location>
</feature>
<dbReference type="PANTHER" id="PTHR13773">
    <property type="entry name" value="PHOSPHATIDATE CYTIDYLYLTRANSFERASE"/>
    <property type="match status" value="1"/>
</dbReference>
<dbReference type="Proteomes" id="UP000799049">
    <property type="component" value="Unassembled WGS sequence"/>
</dbReference>
<keyword evidence="9 16" id="KW-0812">Transmembrane</keyword>
<keyword evidence="13 18" id="KW-0472">Membrane</keyword>
<feature type="transmembrane region" description="Helical" evidence="18">
    <location>
        <begin position="276"/>
        <end position="293"/>
    </location>
</feature>
<dbReference type="AlphaFoldDB" id="A0A8K0F4H3"/>
<keyword evidence="11 18" id="KW-1133">Transmembrane helix</keyword>
<evidence type="ECO:0000256" key="1">
    <source>
        <dbReference type="ARBA" id="ARBA00001698"/>
    </source>
</evidence>
<feature type="transmembrane region" description="Helical" evidence="18">
    <location>
        <begin position="180"/>
        <end position="207"/>
    </location>
</feature>
<evidence type="ECO:0000256" key="18">
    <source>
        <dbReference type="SAM" id="Phobius"/>
    </source>
</evidence>
<evidence type="ECO:0000313" key="20">
    <source>
        <dbReference type="Proteomes" id="UP000799049"/>
    </source>
</evidence>
<evidence type="ECO:0000256" key="8">
    <source>
        <dbReference type="ARBA" id="ARBA00022679"/>
    </source>
</evidence>
<evidence type="ECO:0000256" key="13">
    <source>
        <dbReference type="ARBA" id="ARBA00023136"/>
    </source>
</evidence>
<dbReference type="GO" id="GO:0005789">
    <property type="term" value="C:endoplasmic reticulum membrane"/>
    <property type="evidence" value="ECO:0007669"/>
    <property type="project" value="TreeGrafter"/>
</dbReference>
<feature type="transmembrane region" description="Helical" evidence="18">
    <location>
        <begin position="330"/>
        <end position="355"/>
    </location>
</feature>
<comment type="pathway">
    <text evidence="4">Lipid metabolism.</text>
</comment>
<feature type="region of interest" description="Disordered" evidence="17">
    <location>
        <begin position="1"/>
        <end position="104"/>
    </location>
</feature>
<feature type="compositionally biased region" description="Polar residues" evidence="17">
    <location>
        <begin position="28"/>
        <end position="42"/>
    </location>
</feature>
<dbReference type="PANTHER" id="PTHR13773:SF8">
    <property type="entry name" value="PHOSPHATIDATE CYTIDYLYLTRANSFERASE, PHOTORECEPTOR-SPECIFIC"/>
    <property type="match status" value="1"/>
</dbReference>
<dbReference type="EMBL" id="VRVR01000028">
    <property type="protein sequence ID" value="KAF0852587.1"/>
    <property type="molecule type" value="Genomic_DNA"/>
</dbReference>
<keyword evidence="12" id="KW-0443">Lipid metabolism</keyword>
<dbReference type="InterPro" id="IPR000374">
    <property type="entry name" value="PC_trans"/>
</dbReference>
<evidence type="ECO:0000256" key="6">
    <source>
        <dbReference type="ARBA" id="ARBA00012487"/>
    </source>
</evidence>
<dbReference type="GO" id="GO:0016024">
    <property type="term" value="P:CDP-diacylglycerol biosynthetic process"/>
    <property type="evidence" value="ECO:0007669"/>
    <property type="project" value="UniProtKB-UniPathway"/>
</dbReference>
<comment type="pathway">
    <text evidence="3 16">Phospholipid metabolism; CDP-diacylglycerol biosynthesis; CDP-diacylglycerol from sn-glycerol 3-phosphate: step 3/3.</text>
</comment>
<name>A0A8K0F4H3_ANDGO</name>
<dbReference type="EC" id="2.7.7.41" evidence="6 16"/>
<keyword evidence="15" id="KW-1208">Phospholipid metabolism</keyword>
<evidence type="ECO:0000256" key="11">
    <source>
        <dbReference type="ARBA" id="ARBA00022989"/>
    </source>
</evidence>
<evidence type="ECO:0000256" key="14">
    <source>
        <dbReference type="ARBA" id="ARBA00023209"/>
    </source>
</evidence>
<gene>
    <name evidence="19" type="ORF">ANDGO_01474</name>
</gene>
<evidence type="ECO:0000256" key="2">
    <source>
        <dbReference type="ARBA" id="ARBA00004141"/>
    </source>
</evidence>
<evidence type="ECO:0000256" key="12">
    <source>
        <dbReference type="ARBA" id="ARBA00023098"/>
    </source>
</evidence>
<dbReference type="PROSITE" id="PS01315">
    <property type="entry name" value="CDS"/>
    <property type="match status" value="1"/>
</dbReference>
<feature type="compositionally biased region" description="Low complexity" evidence="17">
    <location>
        <begin position="89"/>
        <end position="104"/>
    </location>
</feature>
<organism evidence="19 20">
    <name type="scientific">Andalucia godoyi</name>
    <name type="common">Flagellate</name>
    <dbReference type="NCBI Taxonomy" id="505711"/>
    <lineage>
        <taxon>Eukaryota</taxon>
        <taxon>Discoba</taxon>
        <taxon>Jakobida</taxon>
        <taxon>Andalucina</taxon>
        <taxon>Andaluciidae</taxon>
        <taxon>Andalucia</taxon>
    </lineage>
</organism>
<reference evidence="19" key="1">
    <citation type="submission" date="2019-09" db="EMBL/GenBank/DDBJ databases">
        <title>The Mitochondrial Proteome of the Jakobid, Andalucia godoyi, a Protist With the Most Gene-Rich and Bacteria-Like Mitochondrial Genome.</title>
        <authorList>
            <person name="Gray M.W."/>
            <person name="Burger G."/>
            <person name="Derelle R."/>
            <person name="Klimes V."/>
            <person name="Leger M."/>
            <person name="Sarrasin M."/>
            <person name="Vlcek C."/>
            <person name="Roger A.J."/>
            <person name="Elias M."/>
            <person name="Lang B.F."/>
        </authorList>
    </citation>
    <scope>NUCLEOTIDE SEQUENCE</scope>
    <source>
        <strain evidence="19">And28</strain>
    </source>
</reference>
<evidence type="ECO:0000313" key="19">
    <source>
        <dbReference type="EMBL" id="KAF0852587.1"/>
    </source>
</evidence>
<keyword evidence="7" id="KW-0444">Lipid biosynthesis</keyword>
<keyword evidence="8 16" id="KW-0808">Transferase</keyword>
<evidence type="ECO:0000256" key="9">
    <source>
        <dbReference type="ARBA" id="ARBA00022692"/>
    </source>
</evidence>